<proteinExistence type="inferred from homology"/>
<dbReference type="NCBIfam" id="TIGR00667">
    <property type="entry name" value="aat"/>
    <property type="match status" value="1"/>
</dbReference>
<evidence type="ECO:0000256" key="2">
    <source>
        <dbReference type="ARBA" id="ARBA00022490"/>
    </source>
</evidence>
<accession>A0A3B0YN68</accession>
<reference evidence="5" key="1">
    <citation type="submission" date="2018-06" db="EMBL/GenBank/DDBJ databases">
        <authorList>
            <person name="Zhirakovskaya E."/>
        </authorList>
    </citation>
    <scope>NUCLEOTIDE SEQUENCE</scope>
</reference>
<keyword evidence="3 5" id="KW-0808">Transferase</keyword>
<organism evidence="5">
    <name type="scientific">hydrothermal vent metagenome</name>
    <dbReference type="NCBI Taxonomy" id="652676"/>
    <lineage>
        <taxon>unclassified sequences</taxon>
        <taxon>metagenomes</taxon>
        <taxon>ecological metagenomes</taxon>
    </lineage>
</organism>
<protein>
    <submittedName>
        <fullName evidence="5">Leucyl/phenylalanyl-tRNA--protein transferase</fullName>
        <ecNumber evidence="5">2.3.2.6</ecNumber>
    </submittedName>
</protein>
<dbReference type="GO" id="GO:0005737">
    <property type="term" value="C:cytoplasm"/>
    <property type="evidence" value="ECO:0007669"/>
    <property type="project" value="UniProtKB-SubCell"/>
</dbReference>
<evidence type="ECO:0000256" key="1">
    <source>
        <dbReference type="ARBA" id="ARBA00004496"/>
    </source>
</evidence>
<dbReference type="InterPro" id="IPR042203">
    <property type="entry name" value="Leu/Phe-tRNA_Trfase_C"/>
</dbReference>
<dbReference type="Gene3D" id="3.40.630.70">
    <property type="entry name" value="Leucyl/phenylalanyl-tRNA-protein transferase, C-terminal domain"/>
    <property type="match status" value="1"/>
</dbReference>
<keyword evidence="4 5" id="KW-0012">Acyltransferase</keyword>
<dbReference type="EMBL" id="UOFL01000092">
    <property type="protein sequence ID" value="VAW75709.1"/>
    <property type="molecule type" value="Genomic_DNA"/>
</dbReference>
<comment type="subcellular location">
    <subcellularLocation>
        <location evidence="1">Cytoplasm</location>
    </subcellularLocation>
</comment>
<name>A0A3B0YN68_9ZZZZ</name>
<dbReference type="PANTHER" id="PTHR30098:SF2">
    <property type="entry name" value="LEUCYL_PHENYLALANYL-TRNA--PROTEIN TRANSFERASE"/>
    <property type="match status" value="1"/>
</dbReference>
<dbReference type="InterPro" id="IPR016181">
    <property type="entry name" value="Acyl_CoA_acyltransferase"/>
</dbReference>
<dbReference type="AlphaFoldDB" id="A0A3B0YN68"/>
<evidence type="ECO:0000256" key="3">
    <source>
        <dbReference type="ARBA" id="ARBA00022679"/>
    </source>
</evidence>
<dbReference type="InterPro" id="IPR042221">
    <property type="entry name" value="Leu/Phe-tRNA_Trfase_N"/>
</dbReference>
<gene>
    <name evidence="5" type="ORF">MNBD_GAMMA12-1559</name>
</gene>
<keyword evidence="2" id="KW-0963">Cytoplasm</keyword>
<dbReference type="Pfam" id="PF03588">
    <property type="entry name" value="Leu_Phe_trans"/>
    <property type="match status" value="1"/>
</dbReference>
<sequence length="238" mass="27053">MHVYLIKDGVDFPPPELASSEPNGLLATGGDLSPERLVSAYSKGIFPWYSEGEPILWWSPDPRSVLLPAQLKLSRSLRKVLRKNKFRVTMDTDFNAVMRACAAPRRDEPGTWISPDMMSAYEQLFEMGIAHSVECYENTTLVGGLYGVAIDKVFFGESMFSRRSDASKVAFAWLVRQLQAWKYQLIDCQIQSDHLDSLGAHCIPREQFSSLLKCHCVTGSETHKHWKFDLPADYWQTE</sequence>
<dbReference type="GO" id="GO:0008914">
    <property type="term" value="F:leucyl-tRNA--protein transferase activity"/>
    <property type="evidence" value="ECO:0007669"/>
    <property type="project" value="UniProtKB-EC"/>
</dbReference>
<dbReference type="PANTHER" id="PTHR30098">
    <property type="entry name" value="LEUCYL/PHENYLALANYL-TRNA--PROTEIN TRANSFERASE"/>
    <property type="match status" value="1"/>
</dbReference>
<dbReference type="GO" id="GO:0030163">
    <property type="term" value="P:protein catabolic process"/>
    <property type="evidence" value="ECO:0007669"/>
    <property type="project" value="InterPro"/>
</dbReference>
<dbReference type="FunFam" id="3.30.70.3550:FF:000001">
    <property type="entry name" value="Leucyl/phenylalanyl-tRNA--protein transferase"/>
    <property type="match status" value="1"/>
</dbReference>
<dbReference type="EC" id="2.3.2.6" evidence="5"/>
<evidence type="ECO:0000313" key="5">
    <source>
        <dbReference type="EMBL" id="VAW75709.1"/>
    </source>
</evidence>
<dbReference type="Gene3D" id="3.30.70.3550">
    <property type="entry name" value="Leucyl/phenylalanyl-tRNA-protein transferase, N-terminal domain"/>
    <property type="match status" value="1"/>
</dbReference>
<dbReference type="HAMAP" id="MF_00688">
    <property type="entry name" value="Leu_Phe_trans"/>
    <property type="match status" value="1"/>
</dbReference>
<evidence type="ECO:0000256" key="4">
    <source>
        <dbReference type="ARBA" id="ARBA00023315"/>
    </source>
</evidence>
<dbReference type="SUPFAM" id="SSF55729">
    <property type="entry name" value="Acyl-CoA N-acyltransferases (Nat)"/>
    <property type="match status" value="1"/>
</dbReference>
<dbReference type="InterPro" id="IPR004616">
    <property type="entry name" value="Leu/Phe-tRNA_Trfase"/>
</dbReference>